<dbReference type="Pfam" id="PF13359">
    <property type="entry name" value="DDE_Tnp_4"/>
    <property type="match status" value="1"/>
</dbReference>
<dbReference type="PANTHER" id="PTHR23080">
    <property type="entry name" value="THAP DOMAIN PROTEIN"/>
    <property type="match status" value="1"/>
</dbReference>
<feature type="domain" description="DDE Tnp4" evidence="3">
    <location>
        <begin position="34"/>
        <end position="109"/>
    </location>
</feature>
<evidence type="ECO:0000256" key="1">
    <source>
        <dbReference type="ARBA" id="ARBA00001968"/>
    </source>
</evidence>
<keyword evidence="4" id="KW-0255">Endonuclease</keyword>
<protein>
    <submittedName>
        <fullName evidence="4">DDE superfamily endonuclease</fullName>
    </submittedName>
</protein>
<evidence type="ECO:0000313" key="4">
    <source>
        <dbReference type="EMBL" id="KAK9754568.1"/>
    </source>
</evidence>
<name>A0AAW1N7S5_POPJA</name>
<gene>
    <name evidence="4" type="ORF">QE152_g1059</name>
</gene>
<evidence type="ECO:0000256" key="2">
    <source>
        <dbReference type="ARBA" id="ARBA00022723"/>
    </source>
</evidence>
<keyword evidence="4" id="KW-0540">Nuclease</keyword>
<accession>A0AAW1N7S5</accession>
<organism evidence="4 5">
    <name type="scientific">Popillia japonica</name>
    <name type="common">Japanese beetle</name>
    <dbReference type="NCBI Taxonomy" id="7064"/>
    <lineage>
        <taxon>Eukaryota</taxon>
        <taxon>Metazoa</taxon>
        <taxon>Ecdysozoa</taxon>
        <taxon>Arthropoda</taxon>
        <taxon>Hexapoda</taxon>
        <taxon>Insecta</taxon>
        <taxon>Pterygota</taxon>
        <taxon>Neoptera</taxon>
        <taxon>Endopterygota</taxon>
        <taxon>Coleoptera</taxon>
        <taxon>Polyphaga</taxon>
        <taxon>Scarabaeiformia</taxon>
        <taxon>Scarabaeidae</taxon>
        <taxon>Rutelinae</taxon>
        <taxon>Popillia</taxon>
    </lineage>
</organism>
<evidence type="ECO:0000259" key="3">
    <source>
        <dbReference type="Pfam" id="PF13359"/>
    </source>
</evidence>
<sequence length="178" mass="19927">MSFKTSQVRVPMRPETTLEILVAALELSKFTFLAGSISDKKITANCGVLKEFVAGDLIVADKGFLIAELLPPGVALNLPPFLYNSQFTEEEAVMTRTIARARIHVERAITEEEAVMTRTIARARIHVERAINRIKSHKILNMIPEHLIPHASVVFQVCAALTNLRFPLIKEVEGLYDY</sequence>
<reference evidence="4 5" key="1">
    <citation type="journal article" date="2024" name="BMC Genomics">
        <title>De novo assembly and annotation of Popillia japonica's genome with initial clues to its potential as an invasive pest.</title>
        <authorList>
            <person name="Cucini C."/>
            <person name="Boschi S."/>
            <person name="Funari R."/>
            <person name="Cardaioli E."/>
            <person name="Iannotti N."/>
            <person name="Marturano G."/>
            <person name="Paoli F."/>
            <person name="Bruttini M."/>
            <person name="Carapelli A."/>
            <person name="Frati F."/>
            <person name="Nardi F."/>
        </authorList>
    </citation>
    <scope>NUCLEOTIDE SEQUENCE [LARGE SCALE GENOMIC DNA]</scope>
    <source>
        <strain evidence="4">DMR45628</strain>
    </source>
</reference>
<keyword evidence="5" id="KW-1185">Reference proteome</keyword>
<dbReference type="GO" id="GO:0004519">
    <property type="term" value="F:endonuclease activity"/>
    <property type="evidence" value="ECO:0007669"/>
    <property type="project" value="UniProtKB-KW"/>
</dbReference>
<keyword evidence="2" id="KW-0479">Metal-binding</keyword>
<dbReference type="PANTHER" id="PTHR23080:SF133">
    <property type="entry name" value="SI:CH211-262I1.5-RELATED"/>
    <property type="match status" value="1"/>
</dbReference>
<evidence type="ECO:0000313" key="5">
    <source>
        <dbReference type="Proteomes" id="UP001458880"/>
    </source>
</evidence>
<dbReference type="AlphaFoldDB" id="A0AAW1N7S5"/>
<proteinExistence type="predicted"/>
<comment type="cofactor">
    <cofactor evidence="1">
        <name>a divalent metal cation</name>
        <dbReference type="ChEBI" id="CHEBI:60240"/>
    </cofactor>
</comment>
<comment type="caution">
    <text evidence="4">The sequence shown here is derived from an EMBL/GenBank/DDBJ whole genome shotgun (WGS) entry which is preliminary data.</text>
</comment>
<dbReference type="EMBL" id="JASPKY010000006">
    <property type="protein sequence ID" value="KAK9754568.1"/>
    <property type="molecule type" value="Genomic_DNA"/>
</dbReference>
<dbReference type="InterPro" id="IPR027806">
    <property type="entry name" value="HARBI1_dom"/>
</dbReference>
<keyword evidence="4" id="KW-0378">Hydrolase</keyword>
<dbReference type="Proteomes" id="UP001458880">
    <property type="component" value="Unassembled WGS sequence"/>
</dbReference>
<dbReference type="GO" id="GO:0046872">
    <property type="term" value="F:metal ion binding"/>
    <property type="evidence" value="ECO:0007669"/>
    <property type="project" value="UniProtKB-KW"/>
</dbReference>